<dbReference type="Proteomes" id="UP000017747">
    <property type="component" value="Unassembled WGS sequence"/>
</dbReference>
<gene>
    <name evidence="1" type="ORF">T472_0210845</name>
</gene>
<evidence type="ECO:0000313" key="1">
    <source>
        <dbReference type="EMBL" id="ETA80552.1"/>
    </source>
</evidence>
<dbReference type="EMBL" id="AXUN02000179">
    <property type="protein sequence ID" value="ETA80552.1"/>
    <property type="molecule type" value="Genomic_DNA"/>
</dbReference>
<sequence length="29" mass="3514">MMFKAYDYQKFCIDYIDKNEISALFLDMG</sequence>
<accession>V7I6D1</accession>
<dbReference type="AlphaFoldDB" id="V7I6D1"/>
<reference evidence="1 2" key="1">
    <citation type="journal article" date="2014" name="Genome Announc.">
        <title>Genome Sequence of Youngiibacter fragilis, the Type Strain of the Genus Youngiibacter.</title>
        <authorList>
            <person name="Wawrik C.B."/>
            <person name="Callaghan A.V."/>
            <person name="Stamps B.W."/>
            <person name="Wawrik B."/>
        </authorList>
    </citation>
    <scope>NUCLEOTIDE SEQUENCE [LARGE SCALE GENOMIC DNA]</scope>
    <source>
        <strain evidence="1 2">232.1</strain>
    </source>
</reference>
<evidence type="ECO:0000313" key="2">
    <source>
        <dbReference type="Proteomes" id="UP000017747"/>
    </source>
</evidence>
<organism evidence="1 2">
    <name type="scientific">Youngiibacter fragilis 232.1</name>
    <dbReference type="NCBI Taxonomy" id="994573"/>
    <lineage>
        <taxon>Bacteria</taxon>
        <taxon>Bacillati</taxon>
        <taxon>Bacillota</taxon>
        <taxon>Clostridia</taxon>
        <taxon>Eubacteriales</taxon>
        <taxon>Clostridiaceae</taxon>
        <taxon>Youngiibacter</taxon>
    </lineage>
</organism>
<comment type="caution">
    <text evidence="1">The sequence shown here is derived from an EMBL/GenBank/DDBJ whole genome shotgun (WGS) entry which is preliminary data.</text>
</comment>
<proteinExistence type="predicted"/>
<keyword evidence="2" id="KW-1185">Reference proteome</keyword>
<protein>
    <submittedName>
        <fullName evidence="1">Uncharacterized protein</fullName>
    </submittedName>
</protein>
<name>V7I6D1_9CLOT</name>